<dbReference type="Proteomes" id="UP001158576">
    <property type="component" value="Chromosome PAR"/>
</dbReference>
<feature type="domain" description="DUF7023" evidence="1">
    <location>
        <begin position="20"/>
        <end position="161"/>
    </location>
</feature>
<proteinExistence type="predicted"/>
<evidence type="ECO:0000313" key="2">
    <source>
        <dbReference type="EMBL" id="CAG5087981.1"/>
    </source>
</evidence>
<organism evidence="2 3">
    <name type="scientific">Oikopleura dioica</name>
    <name type="common">Tunicate</name>
    <dbReference type="NCBI Taxonomy" id="34765"/>
    <lineage>
        <taxon>Eukaryota</taxon>
        <taxon>Metazoa</taxon>
        <taxon>Chordata</taxon>
        <taxon>Tunicata</taxon>
        <taxon>Appendicularia</taxon>
        <taxon>Copelata</taxon>
        <taxon>Oikopleuridae</taxon>
        <taxon>Oikopleura</taxon>
    </lineage>
</organism>
<accession>A0ABN7RZV5</accession>
<name>A0ABN7RZV5_OIKDI</name>
<reference evidence="2 3" key="1">
    <citation type="submission" date="2021-04" db="EMBL/GenBank/DDBJ databases">
        <authorList>
            <person name="Bliznina A."/>
        </authorList>
    </citation>
    <scope>NUCLEOTIDE SEQUENCE [LARGE SCALE GENOMIC DNA]</scope>
</reference>
<keyword evidence="3" id="KW-1185">Reference proteome</keyword>
<sequence length="180" mass="20409">MTADRVATKGPKLVTPGTNFRDSIRKVFIYKKTTGNITTYKFSDKGSVPYGYDRNTGEGSFQQMILQAENDGGNLSILRVCTHKQMKTQLLIIDEECGKKWDTSDSYFVNTIPQPGMTEIWTGRRSQRPYDSGISLSPLDSTPFESSQQAFYAPVVEKIENSEDENEYQTIYQFQGRVSK</sequence>
<dbReference type="Pfam" id="PF22894">
    <property type="entry name" value="DUF7023"/>
    <property type="match status" value="1"/>
</dbReference>
<dbReference type="InterPro" id="IPR053954">
    <property type="entry name" value="DUF7023"/>
</dbReference>
<protein>
    <submittedName>
        <fullName evidence="2">Oidioi.mRNA.OKI2018_I69.PAR.g11688.t1.cds</fullName>
    </submittedName>
</protein>
<evidence type="ECO:0000259" key="1">
    <source>
        <dbReference type="Pfam" id="PF22894"/>
    </source>
</evidence>
<evidence type="ECO:0000313" key="3">
    <source>
        <dbReference type="Proteomes" id="UP001158576"/>
    </source>
</evidence>
<dbReference type="EMBL" id="OU015568">
    <property type="protein sequence ID" value="CAG5087981.1"/>
    <property type="molecule type" value="Genomic_DNA"/>
</dbReference>
<gene>
    <name evidence="2" type="ORF">OKIOD_LOCUS3246</name>
</gene>